<reference evidence="1 2" key="1">
    <citation type="journal article" date="2012" name="BMC Genomics">
        <title>The Caulobacter crescentus phage phiCbK: genomics of a canonical phage.</title>
        <authorList>
            <person name="Gill J.J."/>
            <person name="Berry J.D."/>
            <person name="Russell W.K."/>
            <person name="Lessor L."/>
            <person name="Escobar Garcia D.A."/>
            <person name="Hernandez D."/>
            <person name="Kane A."/>
            <person name="Keene J."/>
            <person name="Maddox M."/>
            <person name="Martin R."/>
            <person name="Mohan S."/>
            <person name="Thorn A.M."/>
            <person name="Russell D.H."/>
            <person name="Young R."/>
        </authorList>
    </citation>
    <scope>NUCLEOTIDE SEQUENCE [LARGE SCALE GENOMIC DNA]</scope>
</reference>
<gene>
    <name evidence="1" type="ORF">CcrColossus_gp264</name>
</gene>
<accession>K4JS12</accession>
<keyword evidence="2" id="KW-1185">Reference proteome</keyword>
<sequence length="130" mass="14612">MESKPYVPLADVLHRLKIAHLYGNETVQVSTADLGRAVEALETAYGQGSYEVGNCLRGYHHGTFTSADEAWEALSERFNRSYPSREGRQVEMRRSIHLGFTAGGNETERDRLLREKLAEVLKKEKAETSA</sequence>
<dbReference type="GeneID" id="13995192"/>
<dbReference type="EMBL" id="JX100810">
    <property type="protein sequence ID" value="AFU88134.1"/>
    <property type="molecule type" value="Genomic_DNA"/>
</dbReference>
<dbReference type="RefSeq" id="YP_006988498.1">
    <property type="nucleotide sequence ID" value="NC_019406.1"/>
</dbReference>
<name>K4JS12_9CAUD</name>
<evidence type="ECO:0000313" key="1">
    <source>
        <dbReference type="EMBL" id="AFU88134.1"/>
    </source>
</evidence>
<evidence type="ECO:0000313" key="2">
    <source>
        <dbReference type="Proteomes" id="UP000000463"/>
    </source>
</evidence>
<proteinExistence type="predicted"/>
<dbReference type="Proteomes" id="UP000000463">
    <property type="component" value="Segment"/>
</dbReference>
<dbReference type="KEGG" id="vg:13995192"/>
<protein>
    <submittedName>
        <fullName evidence="1">Uncharacterized protein</fullName>
    </submittedName>
</protein>
<organism evidence="1 2">
    <name type="scientific">Caulobacter phage CcrColossus</name>
    <dbReference type="NCBI Taxonomy" id="1211640"/>
    <lineage>
        <taxon>Viruses</taxon>
        <taxon>Duplodnaviria</taxon>
        <taxon>Heunggongvirae</taxon>
        <taxon>Uroviricota</taxon>
        <taxon>Caudoviricetes</taxon>
        <taxon>Jeanschmidtviridae</taxon>
        <taxon>Colossusvirus</taxon>
        <taxon>Colossusvirus colossus</taxon>
    </lineage>
</organism>